<protein>
    <submittedName>
        <fullName evidence="3">Putative acetyltransferase</fullName>
    </submittedName>
</protein>
<dbReference type="EMBL" id="BBNO01000002">
    <property type="protein sequence ID" value="GAO07212.1"/>
    <property type="molecule type" value="Genomic_DNA"/>
</dbReference>
<feature type="domain" description="N-acetyltransferase" evidence="2">
    <location>
        <begin position="173"/>
        <end position="322"/>
    </location>
</feature>
<reference evidence="3 4" key="2">
    <citation type="journal article" date="2015" name="Stand. Genomic Sci.">
        <title>Draft genome sequence of marine-derived Streptomyces sp. TP-A0598, a producer of anti-MRSA antibiotic lydicamycins.</title>
        <authorList>
            <person name="Komaki H."/>
            <person name="Ichikawa N."/>
            <person name="Hosoyama A."/>
            <person name="Fujita N."/>
            <person name="Igarashi Y."/>
        </authorList>
    </citation>
    <scope>NUCLEOTIDE SEQUENCE [LARGE SCALE GENOMIC DNA]</scope>
    <source>
        <strain evidence="3 4">NBRC 110027</strain>
    </source>
</reference>
<dbReference type="Proteomes" id="UP000048965">
    <property type="component" value="Unassembled WGS sequence"/>
</dbReference>
<dbReference type="GO" id="GO:0016747">
    <property type="term" value="F:acyltransferase activity, transferring groups other than amino-acyl groups"/>
    <property type="evidence" value="ECO:0007669"/>
    <property type="project" value="InterPro"/>
</dbReference>
<evidence type="ECO:0000259" key="2">
    <source>
        <dbReference type="PROSITE" id="PS51186"/>
    </source>
</evidence>
<sequence length="335" mass="36371">MANSELVTAADVQLMRGLAQRVTATRPDLVNGDATYGELAWNWGKGQASDGASWRRRLWFSGGDLVAWSWAHLPHQVRRSDGSVQDVTGAYLAYQVHPDHAGLVDEVIDWYGGTAAGIERTVRPRAADEFALKRWAAHGYETDPASLGDTGSWIQLNERDLTDLEQPVLPDGFRFRAADEAGPEAVVQAHLDAWAPSTYTAEGYQGVRQTEGYRGDLHILVEAPDGTMASSTIMWLDEANGTAEFEPVGTHPDHRRLGLARAMLLHGMHLARAAGALHMTVACLGAPGHPQARGLYYSVGFREFTRDAPLIGTRTAERRPGREPGCAGRPAGQGT</sequence>
<name>A0A0P4R4M2_9ACTN</name>
<dbReference type="PROSITE" id="PS51186">
    <property type="entry name" value="GNAT"/>
    <property type="match status" value="1"/>
</dbReference>
<dbReference type="RefSeq" id="WP_042150940.1">
    <property type="nucleotide sequence ID" value="NZ_BBNO01000002.1"/>
</dbReference>
<keyword evidence="3" id="KW-0808">Transferase</keyword>
<accession>A0A0P4R4M2</accession>
<dbReference type="InterPro" id="IPR000182">
    <property type="entry name" value="GNAT_dom"/>
</dbReference>
<dbReference type="Gene3D" id="3.40.630.30">
    <property type="match status" value="1"/>
</dbReference>
<dbReference type="OrthoDB" id="3771710at2"/>
<dbReference type="Pfam" id="PF00583">
    <property type="entry name" value="Acetyltransf_1"/>
    <property type="match status" value="1"/>
</dbReference>
<dbReference type="AlphaFoldDB" id="A0A0P4R4M2"/>
<evidence type="ECO:0000313" key="4">
    <source>
        <dbReference type="Proteomes" id="UP000048965"/>
    </source>
</evidence>
<organism evidence="3 4">
    <name type="scientific">Streptomyces lydicamycinicus</name>
    <dbReference type="NCBI Taxonomy" id="1546107"/>
    <lineage>
        <taxon>Bacteria</taxon>
        <taxon>Bacillati</taxon>
        <taxon>Actinomycetota</taxon>
        <taxon>Actinomycetes</taxon>
        <taxon>Kitasatosporales</taxon>
        <taxon>Streptomycetaceae</taxon>
        <taxon>Streptomyces</taxon>
    </lineage>
</organism>
<reference evidence="4" key="1">
    <citation type="submission" date="2014-09" db="EMBL/GenBank/DDBJ databases">
        <title>Whole genome shotgun sequence of Streptomyces sp. NBRC 110027.</title>
        <authorList>
            <person name="Komaki H."/>
            <person name="Ichikawa N."/>
            <person name="Katano-Makiyama Y."/>
            <person name="Hosoyama A."/>
            <person name="Hashimoto M."/>
            <person name="Uohara A."/>
            <person name="Kitahashi Y."/>
            <person name="Ohji S."/>
            <person name="Kimura A."/>
            <person name="Yamazoe A."/>
            <person name="Igarashi Y."/>
            <person name="Fujita N."/>
        </authorList>
    </citation>
    <scope>NUCLEOTIDE SEQUENCE [LARGE SCALE GENOMIC DNA]</scope>
    <source>
        <strain evidence="4">NBRC 110027</strain>
    </source>
</reference>
<proteinExistence type="predicted"/>
<gene>
    <name evidence="3" type="ORF">TPA0598_02_04510</name>
</gene>
<dbReference type="CDD" id="cd04301">
    <property type="entry name" value="NAT_SF"/>
    <property type="match status" value="1"/>
</dbReference>
<evidence type="ECO:0000256" key="1">
    <source>
        <dbReference type="SAM" id="MobiDB-lite"/>
    </source>
</evidence>
<keyword evidence="4" id="KW-1185">Reference proteome</keyword>
<dbReference type="SUPFAM" id="SSF55729">
    <property type="entry name" value="Acyl-CoA N-acyltransferases (Nat)"/>
    <property type="match status" value="1"/>
</dbReference>
<dbReference type="InterPro" id="IPR016181">
    <property type="entry name" value="Acyl_CoA_acyltransferase"/>
</dbReference>
<evidence type="ECO:0000313" key="3">
    <source>
        <dbReference type="EMBL" id="GAO07212.1"/>
    </source>
</evidence>
<comment type="caution">
    <text evidence="3">The sequence shown here is derived from an EMBL/GenBank/DDBJ whole genome shotgun (WGS) entry which is preliminary data.</text>
</comment>
<feature type="region of interest" description="Disordered" evidence="1">
    <location>
        <begin position="311"/>
        <end position="335"/>
    </location>
</feature>